<evidence type="ECO:0000256" key="4">
    <source>
        <dbReference type="ARBA" id="ARBA00022664"/>
    </source>
</evidence>
<evidence type="ECO:0000313" key="9">
    <source>
        <dbReference type="EMBL" id="KAF5913665.1"/>
    </source>
</evidence>
<gene>
    <name evidence="9" type="ORF">HPG69_017286</name>
</gene>
<dbReference type="GO" id="GO:0006397">
    <property type="term" value="P:mRNA processing"/>
    <property type="evidence" value="ECO:0007669"/>
    <property type="project" value="UniProtKB-KW"/>
</dbReference>
<keyword evidence="10" id="KW-1185">Reference proteome</keyword>
<dbReference type="Proteomes" id="UP000551758">
    <property type="component" value="Unassembled WGS sequence"/>
</dbReference>
<feature type="repeat" description="PPR" evidence="6">
    <location>
        <begin position="158"/>
        <end position="192"/>
    </location>
</feature>
<dbReference type="GO" id="GO:0007005">
    <property type="term" value="P:mitochondrion organization"/>
    <property type="evidence" value="ECO:0007669"/>
    <property type="project" value="TreeGrafter"/>
</dbReference>
<keyword evidence="7" id="KW-0812">Transmembrane</keyword>
<dbReference type="InterPro" id="IPR002885">
    <property type="entry name" value="PPR_rpt"/>
</dbReference>
<dbReference type="NCBIfam" id="TIGR00756">
    <property type="entry name" value="PPR"/>
    <property type="match status" value="1"/>
</dbReference>
<evidence type="ECO:0000256" key="2">
    <source>
        <dbReference type="ARBA" id="ARBA00008677"/>
    </source>
</evidence>
<organism evidence="9 10">
    <name type="scientific">Diceros bicornis minor</name>
    <name type="common">South-central black rhinoceros</name>
    <dbReference type="NCBI Taxonomy" id="77932"/>
    <lineage>
        <taxon>Eukaryota</taxon>
        <taxon>Metazoa</taxon>
        <taxon>Chordata</taxon>
        <taxon>Craniata</taxon>
        <taxon>Vertebrata</taxon>
        <taxon>Euteleostomi</taxon>
        <taxon>Mammalia</taxon>
        <taxon>Eutheria</taxon>
        <taxon>Laurasiatheria</taxon>
        <taxon>Perissodactyla</taxon>
        <taxon>Rhinocerotidae</taxon>
        <taxon>Diceros</taxon>
    </lineage>
</organism>
<dbReference type="PANTHER" id="PTHR14700">
    <property type="entry name" value="PENTATRICOPEPTIDE REPEAT-CONTAINING PROTEIN 2, MITOCHONDRIAL"/>
    <property type="match status" value="1"/>
</dbReference>
<evidence type="ECO:0000256" key="3">
    <source>
        <dbReference type="ARBA" id="ARBA00014675"/>
    </source>
</evidence>
<feature type="chain" id="PRO_5029620951" description="Pentatricopeptide repeat-containing protein 2, mitochondrial" evidence="8">
    <location>
        <begin position="25"/>
        <end position="355"/>
    </location>
</feature>
<comment type="subcellular location">
    <subcellularLocation>
        <location evidence="1">Mitochondrion</location>
    </subcellularLocation>
</comment>
<dbReference type="GO" id="GO:0005739">
    <property type="term" value="C:mitochondrion"/>
    <property type="evidence" value="ECO:0007669"/>
    <property type="project" value="UniProtKB-SubCell"/>
</dbReference>
<keyword evidence="7" id="KW-1133">Transmembrane helix</keyword>
<accession>A0A7J7ECZ0</accession>
<comment type="caution">
    <text evidence="9">The sequence shown here is derived from an EMBL/GenBank/DDBJ whole genome shotgun (WGS) entry which is preliminary data.</text>
</comment>
<keyword evidence="4" id="KW-0507">mRNA processing</keyword>
<feature type="transmembrane region" description="Helical" evidence="7">
    <location>
        <begin position="226"/>
        <end position="246"/>
    </location>
</feature>
<name>A0A7J7ECZ0_DICBM</name>
<comment type="similarity">
    <text evidence="2">Belongs to the PTCD2 family.</text>
</comment>
<dbReference type="InterPro" id="IPR034629">
    <property type="entry name" value="PTCD2"/>
</dbReference>
<proteinExistence type="inferred from homology"/>
<feature type="signal peptide" evidence="8">
    <location>
        <begin position="1"/>
        <end position="24"/>
    </location>
</feature>
<dbReference type="AlphaFoldDB" id="A0A7J7ECZ0"/>
<keyword evidence="7" id="KW-0472">Membrane</keyword>
<dbReference type="GO" id="GO:0003723">
    <property type="term" value="F:RNA binding"/>
    <property type="evidence" value="ECO:0007669"/>
    <property type="project" value="TreeGrafter"/>
</dbReference>
<dbReference type="PANTHER" id="PTHR14700:SF0">
    <property type="entry name" value="PENTATRICOPEPTIDE REPEAT-CONTAINING PROTEIN 2, MITOCHONDRIAL"/>
    <property type="match status" value="1"/>
</dbReference>
<evidence type="ECO:0000256" key="8">
    <source>
        <dbReference type="SAM" id="SignalP"/>
    </source>
</evidence>
<protein>
    <recommendedName>
        <fullName evidence="3">Pentatricopeptide repeat-containing protein 2, mitochondrial</fullName>
    </recommendedName>
</protein>
<keyword evidence="8" id="KW-0732">Signal</keyword>
<dbReference type="Gene3D" id="1.25.40.10">
    <property type="entry name" value="Tetratricopeptide repeat domain"/>
    <property type="match status" value="1"/>
</dbReference>
<dbReference type="PROSITE" id="PS51375">
    <property type="entry name" value="PPR"/>
    <property type="match status" value="1"/>
</dbReference>
<dbReference type="Pfam" id="PF10037">
    <property type="entry name" value="MRP-S27"/>
    <property type="match status" value="1"/>
</dbReference>
<evidence type="ECO:0000256" key="6">
    <source>
        <dbReference type="PROSITE-ProRule" id="PRU00708"/>
    </source>
</evidence>
<dbReference type="GO" id="GO:0050684">
    <property type="term" value="P:regulation of mRNA processing"/>
    <property type="evidence" value="ECO:0007669"/>
    <property type="project" value="InterPro"/>
</dbReference>
<evidence type="ECO:0000256" key="7">
    <source>
        <dbReference type="SAM" id="Phobius"/>
    </source>
</evidence>
<reference evidence="9 10" key="1">
    <citation type="journal article" date="2020" name="Mol. Biol. Evol.">
        <title>Interspecific Gene Flow and the Evolution of Specialization in Black and White Rhinoceros.</title>
        <authorList>
            <person name="Moodley Y."/>
            <person name="Westbury M.V."/>
            <person name="Russo I.M."/>
            <person name="Gopalakrishnan S."/>
            <person name="Rakotoarivelo A."/>
            <person name="Olsen R.A."/>
            <person name="Prost S."/>
            <person name="Tunstall T."/>
            <person name="Ryder O.A."/>
            <person name="Dalen L."/>
            <person name="Bruford M.W."/>
        </authorList>
    </citation>
    <scope>NUCLEOTIDE SEQUENCE [LARGE SCALE GENOMIC DNA]</scope>
    <source>
        <strain evidence="9">SBR-YM</strain>
        <tissue evidence="9">Skin</tissue>
    </source>
</reference>
<evidence type="ECO:0000256" key="5">
    <source>
        <dbReference type="ARBA" id="ARBA00023128"/>
    </source>
</evidence>
<dbReference type="InterPro" id="IPR034913">
    <property type="entry name" value="mS27/PTCD2"/>
</dbReference>
<keyword evidence="5" id="KW-0496">Mitochondrion</keyword>
<evidence type="ECO:0000313" key="10">
    <source>
        <dbReference type="Proteomes" id="UP000551758"/>
    </source>
</evidence>
<evidence type="ECO:0000256" key="1">
    <source>
        <dbReference type="ARBA" id="ARBA00004173"/>
    </source>
</evidence>
<dbReference type="InterPro" id="IPR011990">
    <property type="entry name" value="TPR-like_helical_dom_sf"/>
</dbReference>
<sequence>MAAACARRLALLRALRSWVRPGAGGSGPACCRCPLGAKRYLLTDSIVKLKEFQHKKVAIACNLPGTKESYLRDLEEKVTQNKLILREELRTLLHLCESQDDVELAKSVIHRYHAENRNITLGEYKFGPLFMRLCYELDLEESAVELIQDQHLRGFFSDCTSFNILMDMLFIKGKYKSALEVLIEMKNQDVKFSKDTYVLAFAICYKLNQVAKAISIFSQIMKPESIICTNLNVILFLLILFIQIMIHVQSNMLTPLIEILKDATEGSLSRFVKRHEFSEEVLAKVREKVKDVPTLLARFDELYGKLHINGQVTTYTLDALLCHTPRDRKSHTVLLNKRTVSRRTLQPLSQSLWAE</sequence>
<dbReference type="EMBL" id="JACDTQ010003641">
    <property type="protein sequence ID" value="KAF5913665.1"/>
    <property type="molecule type" value="Genomic_DNA"/>
</dbReference>